<gene>
    <name evidence="1" type="ORF">BgAZ_502530</name>
</gene>
<proteinExistence type="predicted"/>
<keyword evidence="2" id="KW-1185">Reference proteome</keyword>
<comment type="caution">
    <text evidence="1">The sequence shown here is derived from an EMBL/GenBank/DDBJ whole genome shotgun (WGS) entry which is preliminary data.</text>
</comment>
<dbReference type="EMBL" id="JAVEPI010000005">
    <property type="protein sequence ID" value="KAK1441921.1"/>
    <property type="molecule type" value="Genomic_DNA"/>
</dbReference>
<evidence type="ECO:0000313" key="1">
    <source>
        <dbReference type="EMBL" id="KAK1441921.1"/>
    </source>
</evidence>
<dbReference type="AlphaFoldDB" id="A0AAD8LML6"/>
<accession>A0AAD8LML6</accession>
<protein>
    <submittedName>
        <fullName evidence="1">Uncharacterized protein</fullName>
    </submittedName>
</protein>
<dbReference type="Proteomes" id="UP001230268">
    <property type="component" value="Unassembled WGS sequence"/>
</dbReference>
<sequence length="441" mass="50659">MLMNRAELLKLVDRQKCKDYELLGEAILEASQKGNNYCYERVAPVLCERKYTSVKPHFNCEHIKSKFMAIMKGCLLEQPSEGKDRNCVGLNAETFAISDPLVFCRMNYVSKEADGNQVSFKHNELDDCQALAQNYNHCQIIGKAFNHPKFCIDGGYQGYCNYYVHKIHDDAYRDLCRDVVLPYIFSNLAKASHSLSTSFCKTADEDIEKELVRKRDDLMERRQQIIDKFDSDFAIERWKKDMTDKINSMKETLQGVVKFYNTANSSTYNIFKYPYNFDPLVRSEFTKGVDLCNQIKKYAKDLPQQISDTIFLIRNIQSLFNLDIKLQETLIHFKQLCSLISSGSHSTIIATRYYKPVDHNALVNIMNMLNKLNVEIPQRLAVITSFLAEQTPEGSKIEQASHDAANELQFIATLYESQLSSFLKGMHKRRGKAFSSSITAA</sequence>
<evidence type="ECO:0000313" key="2">
    <source>
        <dbReference type="Proteomes" id="UP001230268"/>
    </source>
</evidence>
<reference evidence="1" key="1">
    <citation type="submission" date="2023-08" db="EMBL/GenBank/DDBJ databases">
        <title>Draft sequence of the Babesia gibsoni genome.</title>
        <authorList>
            <person name="Yamagishi J.Y."/>
            <person name="Xuan X.X."/>
        </authorList>
    </citation>
    <scope>NUCLEOTIDE SEQUENCE</scope>
    <source>
        <strain evidence="1">Azabu</strain>
    </source>
</reference>
<name>A0AAD8LML6_BABGI</name>
<organism evidence="1 2">
    <name type="scientific">Babesia gibsoni</name>
    <dbReference type="NCBI Taxonomy" id="33632"/>
    <lineage>
        <taxon>Eukaryota</taxon>
        <taxon>Sar</taxon>
        <taxon>Alveolata</taxon>
        <taxon>Apicomplexa</taxon>
        <taxon>Aconoidasida</taxon>
        <taxon>Piroplasmida</taxon>
        <taxon>Babesiidae</taxon>
        <taxon>Babesia</taxon>
    </lineage>
</organism>